<dbReference type="SUPFAM" id="SSF51161">
    <property type="entry name" value="Trimeric LpxA-like enzymes"/>
    <property type="match status" value="1"/>
</dbReference>
<gene>
    <name evidence="2" type="ORF">K2F26_02255</name>
</gene>
<keyword evidence="2" id="KW-0808">Transferase</keyword>
<organism evidence="2 3">
    <name type="scientific">Sphaerospermopsis torques-reginae ITEP-024</name>
    <dbReference type="NCBI Taxonomy" id="984208"/>
    <lineage>
        <taxon>Bacteria</taxon>
        <taxon>Bacillati</taxon>
        <taxon>Cyanobacteriota</taxon>
        <taxon>Cyanophyceae</taxon>
        <taxon>Nostocales</taxon>
        <taxon>Aphanizomenonaceae</taxon>
        <taxon>Sphaerospermopsis</taxon>
        <taxon>Sphaerospermopsis torques-reginae</taxon>
    </lineage>
</organism>
<feature type="region of interest" description="Disordered" evidence="1">
    <location>
        <begin position="170"/>
        <end position="230"/>
    </location>
</feature>
<protein>
    <submittedName>
        <fullName evidence="2">Transferase</fullName>
    </submittedName>
</protein>
<proteinExistence type="predicted"/>
<evidence type="ECO:0000313" key="3">
    <source>
        <dbReference type="Proteomes" id="UP000826540"/>
    </source>
</evidence>
<dbReference type="EMBL" id="CP080598">
    <property type="protein sequence ID" value="QYX32250.1"/>
    <property type="molecule type" value="Genomic_DNA"/>
</dbReference>
<feature type="compositionally biased region" description="Basic and acidic residues" evidence="1">
    <location>
        <begin position="134"/>
        <end position="148"/>
    </location>
</feature>
<evidence type="ECO:0000256" key="1">
    <source>
        <dbReference type="SAM" id="MobiDB-lite"/>
    </source>
</evidence>
<feature type="compositionally biased region" description="Polar residues" evidence="1">
    <location>
        <begin position="113"/>
        <end position="133"/>
    </location>
</feature>
<evidence type="ECO:0000313" key="2">
    <source>
        <dbReference type="EMBL" id="QYX32250.1"/>
    </source>
</evidence>
<feature type="region of interest" description="Disordered" evidence="1">
    <location>
        <begin position="109"/>
        <end position="150"/>
    </location>
</feature>
<dbReference type="RefSeq" id="WP_220610180.1">
    <property type="nucleotide sequence ID" value="NZ_CP080598.1"/>
</dbReference>
<reference evidence="2 3" key="1">
    <citation type="journal article" date="2022" name="J. Am. Chem. Soc.">
        <title>Biosynthesis of Guanitoxin Enables Global Environmental Detection in Freshwater Cyanobacteria.</title>
        <authorList>
            <person name="Lima S.T."/>
            <person name="Fallon T.R."/>
            <person name="Cordoza J.L."/>
            <person name="Chekan J.R."/>
            <person name="Delbaje E."/>
            <person name="Hopiavuori A.R."/>
            <person name="Alvarenga D.O."/>
            <person name="Wood S.M."/>
            <person name="Luhavaya H."/>
            <person name="Baumgartner J.T."/>
            <person name="Dorr F.A."/>
            <person name="Etchegaray A."/>
            <person name="Pinto E."/>
            <person name="McKinnie S.M.K."/>
            <person name="Fiore M.F."/>
            <person name="Moore B.S."/>
        </authorList>
    </citation>
    <scope>NUCLEOTIDE SEQUENCE [LARGE SCALE GENOMIC DNA]</scope>
    <source>
        <strain evidence="2 3">ITEP-024</strain>
    </source>
</reference>
<dbReference type="InterPro" id="IPR011004">
    <property type="entry name" value="Trimer_LpxA-like_sf"/>
</dbReference>
<keyword evidence="3" id="KW-1185">Reference proteome</keyword>
<dbReference type="Proteomes" id="UP000826540">
    <property type="component" value="Chromosome"/>
</dbReference>
<dbReference type="Gene3D" id="2.160.10.10">
    <property type="entry name" value="Hexapeptide repeat proteins"/>
    <property type="match status" value="1"/>
</dbReference>
<name>A0ABX8X0M3_9CYAN</name>
<dbReference type="GO" id="GO:0016740">
    <property type="term" value="F:transferase activity"/>
    <property type="evidence" value="ECO:0007669"/>
    <property type="project" value="UniProtKB-KW"/>
</dbReference>
<feature type="compositionally biased region" description="Polar residues" evidence="1">
    <location>
        <begin position="192"/>
        <end position="230"/>
    </location>
</feature>
<accession>A0ABX8X0M3</accession>
<sequence>MSVPLLRLSDKFDSYISGEVNIHPSAVIAPGVILQAAANSKIIIGPGVCIGMGSILQVNEGILEIEAGANLGAGFLMVGQGKIGANACIGAATTVFNCSVAPEQVVPSGSILGDSSRQIDENQNQQEVETASDTTEKNPPEAEPETPKENVVTYTQFSAAAFVDFKQESISVPPPSPIPKSQSPPVAETPLVTDSTPTETNLPGSQATNTQEPEPSPANTESSQIFGTQIYGQGSINRLLTTLFPNRQPLSNQNSENSSE</sequence>